<dbReference type="GeneID" id="63753766"/>
<organism evidence="2 3">
    <name type="scientific">Aspergillus wentii DTO 134E9</name>
    <dbReference type="NCBI Taxonomy" id="1073089"/>
    <lineage>
        <taxon>Eukaryota</taxon>
        <taxon>Fungi</taxon>
        <taxon>Dikarya</taxon>
        <taxon>Ascomycota</taxon>
        <taxon>Pezizomycotina</taxon>
        <taxon>Eurotiomycetes</taxon>
        <taxon>Eurotiomycetidae</taxon>
        <taxon>Eurotiales</taxon>
        <taxon>Aspergillaceae</taxon>
        <taxon>Aspergillus</taxon>
        <taxon>Aspergillus subgen. Cremei</taxon>
    </lineage>
</organism>
<evidence type="ECO:0000256" key="1">
    <source>
        <dbReference type="SAM" id="MobiDB-lite"/>
    </source>
</evidence>
<dbReference type="STRING" id="1073089.A0A1L9RA39"/>
<feature type="compositionally biased region" description="Polar residues" evidence="1">
    <location>
        <begin position="286"/>
        <end position="299"/>
    </location>
</feature>
<evidence type="ECO:0000313" key="3">
    <source>
        <dbReference type="Proteomes" id="UP000184383"/>
    </source>
</evidence>
<accession>A0A1L9RA39</accession>
<feature type="compositionally biased region" description="Basic and acidic residues" evidence="1">
    <location>
        <begin position="82"/>
        <end position="101"/>
    </location>
</feature>
<dbReference type="OrthoDB" id="8062037at2759"/>
<dbReference type="Proteomes" id="UP000184383">
    <property type="component" value="Unassembled WGS sequence"/>
</dbReference>
<sequence length="411" mass="46818">MLWTRQLLRNPQLFFRIGPVLPRNSKSTNVRHVKFKRPWIRRFFATCFLYGAAFHIWSSSVLVQFDDTLDSADIPRTSGIDGKIDDQGKNEGGRTHEHRLEESDDEDVTFIPLGWPRLREAEFYAASDPEWQQFIKISQDRQKLQSLRDELATLALGNASRSTLLSHMLGGPLTIAGFWLVHHFPSRSPPEYGRPGLEIGDNYISLVSRRMSSEESDRLRRFMCPIFVALAINDAFLVFMKRKLSRFQNSDFYQGTTRGDPVLRQPDKTFPPDLQHVDGLSHVSRPETQLPLSRSSQGDVPQGNEKPRLHPSSIISSLQRLPLPKLGPDSDLYVASIAFKWKLNDCWAHEAHTPRRGTFYVAGPVGLKGPKGFCRIEVRGEYDPGTSSWTNVSMHLKDLNVFHQRALGGRK</sequence>
<dbReference type="EMBL" id="KV878215">
    <property type="protein sequence ID" value="OJJ31795.1"/>
    <property type="molecule type" value="Genomic_DNA"/>
</dbReference>
<dbReference type="RefSeq" id="XP_040685472.1">
    <property type="nucleotide sequence ID" value="XM_040837918.1"/>
</dbReference>
<proteinExistence type="predicted"/>
<reference evidence="3" key="1">
    <citation type="journal article" date="2017" name="Genome Biol.">
        <title>Comparative genomics reveals high biological diversity and specific adaptations in the industrially and medically important fungal genus Aspergillus.</title>
        <authorList>
            <person name="de Vries R.P."/>
            <person name="Riley R."/>
            <person name="Wiebenga A."/>
            <person name="Aguilar-Osorio G."/>
            <person name="Amillis S."/>
            <person name="Uchima C.A."/>
            <person name="Anderluh G."/>
            <person name="Asadollahi M."/>
            <person name="Askin M."/>
            <person name="Barry K."/>
            <person name="Battaglia E."/>
            <person name="Bayram O."/>
            <person name="Benocci T."/>
            <person name="Braus-Stromeyer S.A."/>
            <person name="Caldana C."/>
            <person name="Canovas D."/>
            <person name="Cerqueira G.C."/>
            <person name="Chen F."/>
            <person name="Chen W."/>
            <person name="Choi C."/>
            <person name="Clum A."/>
            <person name="Dos Santos R.A."/>
            <person name="Damasio A.R."/>
            <person name="Diallinas G."/>
            <person name="Emri T."/>
            <person name="Fekete E."/>
            <person name="Flipphi M."/>
            <person name="Freyberg S."/>
            <person name="Gallo A."/>
            <person name="Gournas C."/>
            <person name="Habgood R."/>
            <person name="Hainaut M."/>
            <person name="Harispe M.L."/>
            <person name="Henrissat B."/>
            <person name="Hilden K.S."/>
            <person name="Hope R."/>
            <person name="Hossain A."/>
            <person name="Karabika E."/>
            <person name="Karaffa L."/>
            <person name="Karanyi Z."/>
            <person name="Krasevec N."/>
            <person name="Kuo A."/>
            <person name="Kusch H."/>
            <person name="LaButti K."/>
            <person name="Lagendijk E.L."/>
            <person name="Lapidus A."/>
            <person name="Levasseur A."/>
            <person name="Lindquist E."/>
            <person name="Lipzen A."/>
            <person name="Logrieco A.F."/>
            <person name="MacCabe A."/>
            <person name="Maekelae M.R."/>
            <person name="Malavazi I."/>
            <person name="Melin P."/>
            <person name="Meyer V."/>
            <person name="Mielnichuk N."/>
            <person name="Miskei M."/>
            <person name="Molnar A.P."/>
            <person name="Mule G."/>
            <person name="Ngan C.Y."/>
            <person name="Orejas M."/>
            <person name="Orosz E."/>
            <person name="Ouedraogo J.P."/>
            <person name="Overkamp K.M."/>
            <person name="Park H.-S."/>
            <person name="Perrone G."/>
            <person name="Piumi F."/>
            <person name="Punt P.J."/>
            <person name="Ram A.F."/>
            <person name="Ramon A."/>
            <person name="Rauscher S."/>
            <person name="Record E."/>
            <person name="Riano-Pachon D.M."/>
            <person name="Robert V."/>
            <person name="Roehrig J."/>
            <person name="Ruller R."/>
            <person name="Salamov A."/>
            <person name="Salih N.S."/>
            <person name="Samson R.A."/>
            <person name="Sandor E."/>
            <person name="Sanguinetti M."/>
            <person name="Schuetze T."/>
            <person name="Sepcic K."/>
            <person name="Shelest E."/>
            <person name="Sherlock G."/>
            <person name="Sophianopoulou V."/>
            <person name="Squina F.M."/>
            <person name="Sun H."/>
            <person name="Susca A."/>
            <person name="Todd R.B."/>
            <person name="Tsang A."/>
            <person name="Unkles S.E."/>
            <person name="van de Wiele N."/>
            <person name="van Rossen-Uffink D."/>
            <person name="Oliveira J.V."/>
            <person name="Vesth T.C."/>
            <person name="Visser J."/>
            <person name="Yu J.-H."/>
            <person name="Zhou M."/>
            <person name="Andersen M.R."/>
            <person name="Archer D.B."/>
            <person name="Baker S.E."/>
            <person name="Benoit I."/>
            <person name="Brakhage A.A."/>
            <person name="Braus G.H."/>
            <person name="Fischer R."/>
            <person name="Frisvad J.C."/>
            <person name="Goldman G.H."/>
            <person name="Houbraken J."/>
            <person name="Oakley B."/>
            <person name="Pocsi I."/>
            <person name="Scazzocchio C."/>
            <person name="Seiboth B."/>
            <person name="vanKuyk P.A."/>
            <person name="Wortman J."/>
            <person name="Dyer P.S."/>
            <person name="Grigoriev I.V."/>
        </authorList>
    </citation>
    <scope>NUCLEOTIDE SEQUENCE [LARGE SCALE GENOMIC DNA]</scope>
    <source>
        <strain evidence="3">DTO 134E9</strain>
    </source>
</reference>
<protein>
    <submittedName>
        <fullName evidence="2">Uncharacterized protein</fullName>
    </submittedName>
</protein>
<dbReference type="AlphaFoldDB" id="A0A1L9RA39"/>
<keyword evidence="3" id="KW-1185">Reference proteome</keyword>
<evidence type="ECO:0000313" key="2">
    <source>
        <dbReference type="EMBL" id="OJJ31795.1"/>
    </source>
</evidence>
<name>A0A1L9RA39_ASPWE</name>
<feature type="region of interest" description="Disordered" evidence="1">
    <location>
        <begin position="255"/>
        <end position="309"/>
    </location>
</feature>
<gene>
    <name evidence="2" type="ORF">ASPWEDRAFT_53600</name>
</gene>
<dbReference type="VEuPathDB" id="FungiDB:ASPWEDRAFT_53600"/>
<feature type="region of interest" description="Disordered" evidence="1">
    <location>
        <begin position="76"/>
        <end position="101"/>
    </location>
</feature>